<evidence type="ECO:0000256" key="3">
    <source>
        <dbReference type="ARBA" id="ARBA00022692"/>
    </source>
</evidence>
<name>A0A1E7LDT4_9ACTN</name>
<gene>
    <name evidence="8" type="ORF">AN221_41455</name>
</gene>
<dbReference type="Gene3D" id="1.20.1250.20">
    <property type="entry name" value="MFS general substrate transporter like domains"/>
    <property type="match status" value="1"/>
</dbReference>
<dbReference type="InterPro" id="IPR011701">
    <property type="entry name" value="MFS"/>
</dbReference>
<dbReference type="InterPro" id="IPR036259">
    <property type="entry name" value="MFS_trans_sf"/>
</dbReference>
<dbReference type="SUPFAM" id="SSF103473">
    <property type="entry name" value="MFS general substrate transporter"/>
    <property type="match status" value="1"/>
</dbReference>
<dbReference type="PANTHER" id="PTHR23513">
    <property type="entry name" value="INTEGRAL MEMBRANE EFFLUX PROTEIN-RELATED"/>
    <property type="match status" value="1"/>
</dbReference>
<feature type="transmembrane region" description="Helical" evidence="7">
    <location>
        <begin position="246"/>
        <end position="263"/>
    </location>
</feature>
<evidence type="ECO:0000313" key="9">
    <source>
        <dbReference type="Proteomes" id="UP000175971"/>
    </source>
</evidence>
<dbReference type="GO" id="GO:0022857">
    <property type="term" value="F:transmembrane transporter activity"/>
    <property type="evidence" value="ECO:0007669"/>
    <property type="project" value="InterPro"/>
</dbReference>
<feature type="transmembrane region" description="Helical" evidence="7">
    <location>
        <begin position="169"/>
        <end position="187"/>
    </location>
</feature>
<feature type="region of interest" description="Disordered" evidence="6">
    <location>
        <begin position="383"/>
        <end position="433"/>
    </location>
</feature>
<keyword evidence="3 7" id="KW-0812">Transmembrane</keyword>
<feature type="transmembrane region" description="Helical" evidence="7">
    <location>
        <begin position="50"/>
        <end position="70"/>
    </location>
</feature>
<dbReference type="Proteomes" id="UP000175971">
    <property type="component" value="Unassembled WGS sequence"/>
</dbReference>
<dbReference type="PATRIC" id="fig|518642.7.peg.8156"/>
<organism evidence="8 9">
    <name type="scientific">Streptomyces nanshensis</name>
    <dbReference type="NCBI Taxonomy" id="518642"/>
    <lineage>
        <taxon>Bacteria</taxon>
        <taxon>Bacillati</taxon>
        <taxon>Actinomycetota</taxon>
        <taxon>Actinomycetes</taxon>
        <taxon>Kitasatosporales</taxon>
        <taxon>Streptomycetaceae</taxon>
        <taxon>Streptomyces</taxon>
    </lineage>
</organism>
<dbReference type="Pfam" id="PF07690">
    <property type="entry name" value="MFS_1"/>
    <property type="match status" value="1"/>
</dbReference>
<comment type="caution">
    <text evidence="8">The sequence shown here is derived from an EMBL/GenBank/DDBJ whole genome shotgun (WGS) entry which is preliminary data.</text>
</comment>
<keyword evidence="4 7" id="KW-1133">Transmembrane helix</keyword>
<dbReference type="CDD" id="cd06173">
    <property type="entry name" value="MFS_MefA_like"/>
    <property type="match status" value="1"/>
</dbReference>
<proteinExistence type="predicted"/>
<dbReference type="AlphaFoldDB" id="A0A1E7LDT4"/>
<dbReference type="GO" id="GO:0005886">
    <property type="term" value="C:plasma membrane"/>
    <property type="evidence" value="ECO:0007669"/>
    <property type="project" value="UniProtKB-SubCell"/>
</dbReference>
<evidence type="ECO:0000256" key="2">
    <source>
        <dbReference type="ARBA" id="ARBA00022475"/>
    </source>
</evidence>
<comment type="subcellular location">
    <subcellularLocation>
        <location evidence="1">Cell membrane</location>
        <topology evidence="1">Multi-pass membrane protein</topology>
    </subcellularLocation>
</comment>
<feature type="transmembrane region" description="Helical" evidence="7">
    <location>
        <begin position="219"/>
        <end position="240"/>
    </location>
</feature>
<keyword evidence="5 7" id="KW-0472">Membrane</keyword>
<evidence type="ECO:0000256" key="1">
    <source>
        <dbReference type="ARBA" id="ARBA00004651"/>
    </source>
</evidence>
<feature type="transmembrane region" description="Helical" evidence="7">
    <location>
        <begin position="101"/>
        <end position="120"/>
    </location>
</feature>
<accession>A0A1E7LDT4</accession>
<dbReference type="EMBL" id="LJGZ01000114">
    <property type="protein sequence ID" value="OEV14379.1"/>
    <property type="molecule type" value="Genomic_DNA"/>
</dbReference>
<keyword evidence="2" id="KW-1003">Cell membrane</keyword>
<dbReference type="RefSeq" id="WP_070205100.1">
    <property type="nucleotide sequence ID" value="NZ_LJGZ01000114.1"/>
</dbReference>
<evidence type="ECO:0000256" key="6">
    <source>
        <dbReference type="SAM" id="MobiDB-lite"/>
    </source>
</evidence>
<feature type="transmembrane region" description="Helical" evidence="7">
    <location>
        <begin position="77"/>
        <end position="95"/>
    </location>
</feature>
<keyword evidence="9" id="KW-1185">Reference proteome</keyword>
<feature type="compositionally biased region" description="Basic and acidic residues" evidence="6">
    <location>
        <begin position="423"/>
        <end position="433"/>
    </location>
</feature>
<sequence>MRTYRELFRTPEFLPLFTTASVQVAAQTTSGLALGTLVYTSTGSPLLSALAMFGPSLAQVAGALTLLSAADRLPPRATLTGLALLFALGTAAQAVPGLPLWAAFAVLLALGVASSLGGGVRYGLLNEILPQRGFLLGRSVLNMSVGTTQIAGFAVGGVLVTALSARGTLLAGAGLYVVAAALARFGLAARPPRATGRASVRETWRTNAALWSSAPRRSVYLALWVPNGLVVGCESLYIAYAPGHAGLLFACGALGMLAGDTLVGRFVPGRWRARLGAPLRLLLAAPYLVFALNPGLPVAVGAVVVASVGFSASLLLQERLMALTPPKLSGQALGLGSSGMLAMQGVGAAVAGSVAQLTSPGTGMAAVAALSVAVTLALAPGLRAGSPSGRKPSGQKPPGQNPSGQGTDPTGRLHGDGSSPTRDAQETKETTTS</sequence>
<evidence type="ECO:0000256" key="5">
    <source>
        <dbReference type="ARBA" id="ARBA00023136"/>
    </source>
</evidence>
<reference evidence="8 9" key="1">
    <citation type="journal article" date="2016" name="Front. Microbiol.">
        <title>Comparative Genomics Analysis of Streptomyces Species Reveals Their Adaptation to the Marine Environment and Their Diversity at the Genomic Level.</title>
        <authorList>
            <person name="Tian X."/>
            <person name="Zhang Z."/>
            <person name="Yang T."/>
            <person name="Chen M."/>
            <person name="Li J."/>
            <person name="Chen F."/>
            <person name="Yang J."/>
            <person name="Li W."/>
            <person name="Zhang B."/>
            <person name="Zhang Z."/>
            <person name="Wu J."/>
            <person name="Zhang C."/>
            <person name="Long L."/>
            <person name="Xiao J."/>
        </authorList>
    </citation>
    <scope>NUCLEOTIDE SEQUENCE [LARGE SCALE GENOMIC DNA]</scope>
    <source>
        <strain evidence="8 9">SCSIO M10372</strain>
    </source>
</reference>
<feature type="transmembrane region" description="Helical" evidence="7">
    <location>
        <begin position="298"/>
        <end position="316"/>
    </location>
</feature>
<feature type="transmembrane region" description="Helical" evidence="7">
    <location>
        <begin position="140"/>
        <end position="163"/>
    </location>
</feature>
<evidence type="ECO:0008006" key="10">
    <source>
        <dbReference type="Google" id="ProtNLM"/>
    </source>
</evidence>
<evidence type="ECO:0000256" key="4">
    <source>
        <dbReference type="ARBA" id="ARBA00022989"/>
    </source>
</evidence>
<dbReference type="PANTHER" id="PTHR23513:SF11">
    <property type="entry name" value="STAPHYLOFERRIN A TRANSPORTER"/>
    <property type="match status" value="1"/>
</dbReference>
<protein>
    <recommendedName>
        <fullName evidence="10">MFS transporter</fullName>
    </recommendedName>
</protein>
<evidence type="ECO:0000256" key="7">
    <source>
        <dbReference type="SAM" id="Phobius"/>
    </source>
</evidence>
<dbReference type="OrthoDB" id="3287459at2"/>
<evidence type="ECO:0000313" key="8">
    <source>
        <dbReference type="EMBL" id="OEV14379.1"/>
    </source>
</evidence>